<keyword evidence="3" id="KW-1185">Reference proteome</keyword>
<organism evidence="2 3">
    <name type="scientific">Yinghuangia aomiensis</name>
    <dbReference type="NCBI Taxonomy" id="676205"/>
    <lineage>
        <taxon>Bacteria</taxon>
        <taxon>Bacillati</taxon>
        <taxon>Actinomycetota</taxon>
        <taxon>Actinomycetes</taxon>
        <taxon>Kitasatosporales</taxon>
        <taxon>Streptomycetaceae</taxon>
        <taxon>Yinghuangia</taxon>
    </lineage>
</organism>
<evidence type="ECO:0000313" key="2">
    <source>
        <dbReference type="EMBL" id="GAA4992935.1"/>
    </source>
</evidence>
<gene>
    <name evidence="2" type="ORF">GCM10023205_76990</name>
</gene>
<feature type="region of interest" description="Disordered" evidence="1">
    <location>
        <begin position="1"/>
        <end position="44"/>
    </location>
</feature>
<evidence type="ECO:0000313" key="3">
    <source>
        <dbReference type="Proteomes" id="UP001500466"/>
    </source>
</evidence>
<evidence type="ECO:0000256" key="1">
    <source>
        <dbReference type="SAM" id="MobiDB-lite"/>
    </source>
</evidence>
<dbReference type="Proteomes" id="UP001500466">
    <property type="component" value="Unassembled WGS sequence"/>
</dbReference>
<comment type="caution">
    <text evidence="2">The sequence shown here is derived from an EMBL/GenBank/DDBJ whole genome shotgun (WGS) entry which is preliminary data.</text>
</comment>
<evidence type="ECO:0008006" key="4">
    <source>
        <dbReference type="Google" id="ProtNLM"/>
    </source>
</evidence>
<accession>A0ABP9IAW9</accession>
<sequence>MAGVFLAAAGCSSDSGSDAAASSPPPAPSSPSAPASPSAEDQAREQVLAAYAKYAAASDRVQHEGRAPAMGGDEKTYMTDKARTEYQAIGLDMEAEKTRVTGDVVRTPAVTVLDLASTPPRATITACLDVSAIKLVDAAGKPVTTNVQAPRYVQTAALVRDGDGGAWRVDGVTSDRQRTC</sequence>
<name>A0ABP9IAW9_9ACTN</name>
<dbReference type="EMBL" id="BAABHS010000048">
    <property type="protein sequence ID" value="GAA4992935.1"/>
    <property type="molecule type" value="Genomic_DNA"/>
</dbReference>
<reference evidence="3" key="1">
    <citation type="journal article" date="2019" name="Int. J. Syst. Evol. Microbiol.">
        <title>The Global Catalogue of Microorganisms (GCM) 10K type strain sequencing project: providing services to taxonomists for standard genome sequencing and annotation.</title>
        <authorList>
            <consortium name="The Broad Institute Genomics Platform"/>
            <consortium name="The Broad Institute Genome Sequencing Center for Infectious Disease"/>
            <person name="Wu L."/>
            <person name="Ma J."/>
        </authorList>
    </citation>
    <scope>NUCLEOTIDE SEQUENCE [LARGE SCALE GENOMIC DNA]</scope>
    <source>
        <strain evidence="3">JCM 17986</strain>
    </source>
</reference>
<protein>
    <recommendedName>
        <fullName evidence="4">Secreted protein/lipoprotein</fullName>
    </recommendedName>
</protein>
<feature type="compositionally biased region" description="Low complexity" evidence="1">
    <location>
        <begin position="7"/>
        <end position="22"/>
    </location>
</feature>
<proteinExistence type="predicted"/>